<evidence type="ECO:0000313" key="2">
    <source>
        <dbReference type="Proteomes" id="UP000095468"/>
    </source>
</evidence>
<organism evidence="1 2">
    <name type="scientific">Collinsella aerofaciens</name>
    <dbReference type="NCBI Taxonomy" id="74426"/>
    <lineage>
        <taxon>Bacteria</taxon>
        <taxon>Bacillati</taxon>
        <taxon>Actinomycetota</taxon>
        <taxon>Coriobacteriia</taxon>
        <taxon>Coriobacteriales</taxon>
        <taxon>Coriobacteriaceae</taxon>
        <taxon>Collinsella</taxon>
    </lineage>
</organism>
<dbReference type="EMBL" id="CYYP01000001">
    <property type="protein sequence ID" value="CUN43972.1"/>
    <property type="molecule type" value="Genomic_DNA"/>
</dbReference>
<protein>
    <submittedName>
        <fullName evidence="1">Uncharacterized protein</fullName>
    </submittedName>
</protein>
<dbReference type="Proteomes" id="UP000095468">
    <property type="component" value="Unassembled WGS sequence"/>
</dbReference>
<accession>A0A173WWS6</accession>
<evidence type="ECO:0000313" key="1">
    <source>
        <dbReference type="EMBL" id="CUN43972.1"/>
    </source>
</evidence>
<name>A0A173WWS6_9ACTN</name>
<proteinExistence type="predicted"/>
<reference evidence="1 2" key="1">
    <citation type="submission" date="2015-09" db="EMBL/GenBank/DDBJ databases">
        <authorList>
            <consortium name="Pathogen Informatics"/>
        </authorList>
    </citation>
    <scope>NUCLEOTIDE SEQUENCE [LARGE SCALE GENOMIC DNA]</scope>
    <source>
        <strain evidence="1 2">2789STDY5608823</strain>
    </source>
</reference>
<dbReference type="AlphaFoldDB" id="A0A173WWS6"/>
<sequence length="208" mass="21851">MPEQELGEPLLRAREVVPRVLERPGQVAGGLALVVGDPHLDHVADRQHAGEELGVVAVVLPAPVRAGLDHLRDGADHAVDPQAGKPLLQVEARDPGLVHAPGPGVHGTDPLRDGAGVVAEGRGTYLPGHDVEGDGLYRAGVDVEADEGGSIEHGSPFHECGVAATVGLDTHHCRPNPRSFMQQGLSMFLCPAHIVYAGTWGQSLSSYW</sequence>
<gene>
    <name evidence="1" type="ORF">ERS852381_00222</name>
</gene>